<evidence type="ECO:0000313" key="2">
    <source>
        <dbReference type="Proteomes" id="UP000005050"/>
    </source>
</evidence>
<reference evidence="1 2" key="1">
    <citation type="journal article" date="2012" name="Mol. Microbiol.">
        <title>The genetic and structural basis of two distinct terminal side branch residues in stewartan and amylovoran exopolysaccharides and their potential role in host adaptation.</title>
        <authorList>
            <person name="Wang X."/>
            <person name="Yang F."/>
            <person name="von Bodman S.B."/>
        </authorList>
    </citation>
    <scope>NUCLEOTIDE SEQUENCE [LARGE SCALE GENOMIC DNA]</scope>
    <source>
        <strain evidence="1 2">DC283</strain>
    </source>
</reference>
<comment type="caution">
    <text evidence="1">The sequence shown here is derived from an EMBL/GenBank/DDBJ whole genome shotgun (WGS) entry which is preliminary data.</text>
</comment>
<gene>
    <name evidence="1" type="ORF">CKS_2961</name>
</gene>
<organism evidence="1 2">
    <name type="scientific">Pantoea stewartii subsp. stewartii DC283</name>
    <dbReference type="NCBI Taxonomy" id="660596"/>
    <lineage>
        <taxon>Bacteria</taxon>
        <taxon>Pseudomonadati</taxon>
        <taxon>Pseudomonadota</taxon>
        <taxon>Gammaproteobacteria</taxon>
        <taxon>Enterobacterales</taxon>
        <taxon>Erwiniaceae</taxon>
        <taxon>Pantoea</taxon>
    </lineage>
</organism>
<name>H3RKQ7_PANSE</name>
<sequence>MTIRPVATRDIIASALRGLSTLWRDGFRYIRADVMLSDFISQA</sequence>
<protein>
    <submittedName>
        <fullName evidence="1">Uncharacterized protein</fullName>
    </submittedName>
</protein>
<evidence type="ECO:0000313" key="1">
    <source>
        <dbReference type="EMBL" id="EHT98298.1"/>
    </source>
</evidence>
<dbReference type="EMBL" id="AHIE01000038">
    <property type="protein sequence ID" value="EHT98298.1"/>
    <property type="molecule type" value="Genomic_DNA"/>
</dbReference>
<accession>H3RKQ7</accession>
<dbReference type="Proteomes" id="UP000005050">
    <property type="component" value="Unassembled WGS sequence"/>
</dbReference>
<dbReference type="AlphaFoldDB" id="H3RKQ7"/>
<proteinExistence type="predicted"/>